<comment type="caution">
    <text evidence="1">The sequence shown here is derived from an EMBL/GenBank/DDBJ whole genome shotgun (WGS) entry which is preliminary data.</text>
</comment>
<name>A0AAD7KYM7_QUISA</name>
<dbReference type="Proteomes" id="UP001163823">
    <property type="component" value="Chromosome 13"/>
</dbReference>
<evidence type="ECO:0000313" key="2">
    <source>
        <dbReference type="Proteomes" id="UP001163823"/>
    </source>
</evidence>
<keyword evidence="2" id="KW-1185">Reference proteome</keyword>
<dbReference type="InterPro" id="IPR032675">
    <property type="entry name" value="LRR_dom_sf"/>
</dbReference>
<protein>
    <submittedName>
        <fullName evidence="1">Disease resistance protein RPM1-like protein</fullName>
    </submittedName>
</protein>
<organism evidence="1 2">
    <name type="scientific">Quillaja saponaria</name>
    <name type="common">Soap bark tree</name>
    <dbReference type="NCBI Taxonomy" id="32244"/>
    <lineage>
        <taxon>Eukaryota</taxon>
        <taxon>Viridiplantae</taxon>
        <taxon>Streptophyta</taxon>
        <taxon>Embryophyta</taxon>
        <taxon>Tracheophyta</taxon>
        <taxon>Spermatophyta</taxon>
        <taxon>Magnoliopsida</taxon>
        <taxon>eudicotyledons</taxon>
        <taxon>Gunneridae</taxon>
        <taxon>Pentapetalae</taxon>
        <taxon>rosids</taxon>
        <taxon>fabids</taxon>
        <taxon>Fabales</taxon>
        <taxon>Quillajaceae</taxon>
        <taxon>Quillaja</taxon>
    </lineage>
</organism>
<gene>
    <name evidence="1" type="ORF">O6P43_032166</name>
</gene>
<proteinExistence type="predicted"/>
<dbReference type="Gene3D" id="3.80.10.10">
    <property type="entry name" value="Ribonuclease Inhibitor"/>
    <property type="match status" value="1"/>
</dbReference>
<dbReference type="AlphaFoldDB" id="A0AAD7KYM7"/>
<dbReference type="KEGG" id="qsa:O6P43_032166"/>
<reference evidence="1" key="1">
    <citation type="journal article" date="2023" name="Science">
        <title>Elucidation of the pathway for biosynthesis of saponin adjuvants from the soapbark tree.</title>
        <authorList>
            <person name="Reed J."/>
            <person name="Orme A."/>
            <person name="El-Demerdash A."/>
            <person name="Owen C."/>
            <person name="Martin L.B.B."/>
            <person name="Misra R.C."/>
            <person name="Kikuchi S."/>
            <person name="Rejzek M."/>
            <person name="Martin A.C."/>
            <person name="Harkess A."/>
            <person name="Leebens-Mack J."/>
            <person name="Louveau T."/>
            <person name="Stephenson M.J."/>
            <person name="Osbourn A."/>
        </authorList>
    </citation>
    <scope>NUCLEOTIDE SEQUENCE</scope>
    <source>
        <strain evidence="1">S10</strain>
    </source>
</reference>
<evidence type="ECO:0000313" key="1">
    <source>
        <dbReference type="EMBL" id="KAJ7947350.1"/>
    </source>
</evidence>
<dbReference type="EMBL" id="JARAOO010000013">
    <property type="protein sequence ID" value="KAJ7947350.1"/>
    <property type="molecule type" value="Genomic_DNA"/>
</dbReference>
<dbReference type="SUPFAM" id="SSF52047">
    <property type="entry name" value="RNI-like"/>
    <property type="match status" value="1"/>
</dbReference>
<accession>A0AAD7KYM7</accession>
<sequence>MKLLQHFGLMTINIEDEVLRLDALSLPPPYLTKLSTTVNLDKLPHWLPSLTNLKYLNLSWTRSEKDLLPHIQALPNLAELQLIRAYIGEKREKTEETKGLHHHGYDVRGEALMAILDRQVKKLHTKEVAPVKVLWCNYTYEEATWEAKAKMGENYCHLFVE</sequence>